<keyword evidence="2" id="KW-1185">Reference proteome</keyword>
<accession>A0A0V1DL20</accession>
<sequence length="43" mass="4722">MLADRSLIQLSSERLCQILTNKDELRGPYMESMGGEALGPVKA</sequence>
<evidence type="ECO:0000313" key="2">
    <source>
        <dbReference type="Proteomes" id="UP000054995"/>
    </source>
</evidence>
<dbReference type="Proteomes" id="UP000054995">
    <property type="component" value="Unassembled WGS sequence"/>
</dbReference>
<protein>
    <submittedName>
        <fullName evidence="1">Uncharacterized protein</fullName>
    </submittedName>
</protein>
<proteinExistence type="predicted"/>
<reference evidence="1 2" key="1">
    <citation type="submission" date="2015-01" db="EMBL/GenBank/DDBJ databases">
        <title>Evolution of Trichinella species and genotypes.</title>
        <authorList>
            <person name="Korhonen P.K."/>
            <person name="Edoardo P."/>
            <person name="Giuseppe L.R."/>
            <person name="Gasser R.B."/>
        </authorList>
    </citation>
    <scope>NUCLEOTIDE SEQUENCE [LARGE SCALE GENOMIC DNA]</scope>
    <source>
        <strain evidence="1">ISS470</strain>
    </source>
</reference>
<gene>
    <name evidence="1" type="ORF">T4D_11206</name>
</gene>
<dbReference type="EMBL" id="JYDT01003722">
    <property type="protein sequence ID" value="KRY62164.1"/>
    <property type="molecule type" value="Genomic_DNA"/>
</dbReference>
<name>A0A0V1DL20_TRIPS</name>
<comment type="caution">
    <text evidence="1">The sequence shown here is derived from an EMBL/GenBank/DDBJ whole genome shotgun (WGS) entry which is preliminary data.</text>
</comment>
<evidence type="ECO:0000313" key="1">
    <source>
        <dbReference type="EMBL" id="KRY62164.1"/>
    </source>
</evidence>
<organism evidence="1 2">
    <name type="scientific">Trichinella pseudospiralis</name>
    <name type="common">Parasitic roundworm</name>
    <dbReference type="NCBI Taxonomy" id="6337"/>
    <lineage>
        <taxon>Eukaryota</taxon>
        <taxon>Metazoa</taxon>
        <taxon>Ecdysozoa</taxon>
        <taxon>Nematoda</taxon>
        <taxon>Enoplea</taxon>
        <taxon>Dorylaimia</taxon>
        <taxon>Trichinellida</taxon>
        <taxon>Trichinellidae</taxon>
        <taxon>Trichinella</taxon>
    </lineage>
</organism>
<dbReference type="AlphaFoldDB" id="A0A0V1DL20"/>